<dbReference type="AlphaFoldDB" id="A0A5B9M5I3"/>
<gene>
    <name evidence="4" type="primary">smc_2</name>
    <name evidence="4" type="ORF">Mal15_03190</name>
</gene>
<feature type="region of interest" description="Disordered" evidence="2">
    <location>
        <begin position="451"/>
        <end position="552"/>
    </location>
</feature>
<feature type="compositionally biased region" description="Basic and acidic residues" evidence="2">
    <location>
        <begin position="340"/>
        <end position="350"/>
    </location>
</feature>
<protein>
    <submittedName>
        <fullName evidence="4">Chromosome partition protein Smc</fullName>
    </submittedName>
</protein>
<feature type="compositionally biased region" description="Low complexity" evidence="2">
    <location>
        <begin position="361"/>
        <end position="375"/>
    </location>
</feature>
<dbReference type="KEGG" id="smam:Mal15_03190"/>
<feature type="transmembrane region" description="Helical" evidence="3">
    <location>
        <begin position="141"/>
        <end position="159"/>
    </location>
</feature>
<dbReference type="EMBL" id="CP036264">
    <property type="protein sequence ID" value="QEF96292.1"/>
    <property type="molecule type" value="Genomic_DNA"/>
</dbReference>
<evidence type="ECO:0000313" key="5">
    <source>
        <dbReference type="Proteomes" id="UP000321353"/>
    </source>
</evidence>
<dbReference type="Proteomes" id="UP000321353">
    <property type="component" value="Chromosome"/>
</dbReference>
<feature type="region of interest" description="Disordered" evidence="2">
    <location>
        <begin position="340"/>
        <end position="395"/>
    </location>
</feature>
<feature type="transmembrane region" description="Helical" evidence="3">
    <location>
        <begin position="56"/>
        <end position="76"/>
    </location>
</feature>
<organism evidence="4 5">
    <name type="scientific">Stieleria maiorica</name>
    <dbReference type="NCBI Taxonomy" id="2795974"/>
    <lineage>
        <taxon>Bacteria</taxon>
        <taxon>Pseudomonadati</taxon>
        <taxon>Planctomycetota</taxon>
        <taxon>Planctomycetia</taxon>
        <taxon>Pirellulales</taxon>
        <taxon>Pirellulaceae</taxon>
        <taxon>Stieleria</taxon>
    </lineage>
</organism>
<feature type="region of interest" description="Disordered" evidence="2">
    <location>
        <begin position="295"/>
        <end position="315"/>
    </location>
</feature>
<evidence type="ECO:0000256" key="1">
    <source>
        <dbReference type="SAM" id="Coils"/>
    </source>
</evidence>
<keyword evidence="1" id="KW-0175">Coiled coil</keyword>
<feature type="compositionally biased region" description="Basic and acidic residues" evidence="2">
    <location>
        <begin position="295"/>
        <end position="310"/>
    </location>
</feature>
<keyword evidence="3" id="KW-0812">Transmembrane</keyword>
<keyword evidence="3" id="KW-1133">Transmembrane helix</keyword>
<proteinExistence type="predicted"/>
<evidence type="ECO:0000256" key="2">
    <source>
        <dbReference type="SAM" id="MobiDB-lite"/>
    </source>
</evidence>
<reference evidence="4 5" key="1">
    <citation type="submission" date="2019-02" db="EMBL/GenBank/DDBJ databases">
        <title>Planctomycetal bacteria perform biofilm scaping via a novel small molecule.</title>
        <authorList>
            <person name="Jeske O."/>
            <person name="Boedeker C."/>
            <person name="Wiegand S."/>
            <person name="Breitling P."/>
            <person name="Kallscheuer N."/>
            <person name="Jogler M."/>
            <person name="Rohde M."/>
            <person name="Petersen J."/>
            <person name="Medema M.H."/>
            <person name="Surup F."/>
            <person name="Jogler C."/>
        </authorList>
    </citation>
    <scope>NUCLEOTIDE SEQUENCE [LARGE SCALE GENOMIC DNA]</scope>
    <source>
        <strain evidence="4 5">Mal15</strain>
    </source>
</reference>
<sequence length="552" mass="60639">MNRIESQVRNARRRLILGIFGRSLCVALFAALIVATIACAVPGIRAVEVDVQTWNTAWIVGSIVVAVLGALAYAVATAPSRDRVALEVDKRFGLSERLSSSLSMSAADRESEFGLAVISDADRRADKIKIAEKFGFQPSRLGWLPLAITPILVLVLILVDPAGPPDSGGADEIDPAVAAQVKRASLQLKKRIEQQKRNAEAKGLKEAQDLFEKLEKDLNKITEKKNVDRKEAMIALNDLKKQLEERRDQLGSNDQMRKAMAQMNSLQAGPADEAAKSIAKGDFGKAEQAMRKLAQKMKDGTLSDKEKEQLKNQVQQLKDQLEKTIAEQKRKQDELKEKIEQAKREGRSQDAAKMQQQLNEMQQRSKQQSQQMQQMADKLGQAAQAMQNGDSKQAADALDAMADQLGDMQQEMSELKDLEDAMNDLSQSKEQMRCSSCGGGGCQQCQGMGMGMGQGDGQGDGLGEGSGQGDRPEEEGDTNTYETQVRGQVKKGKAVISGFADGPNRKGISREDVKRAIESSFSEESDPLENQQLPRTEREHAMDYFNKLRAGQ</sequence>
<accession>A0A5B9M5I3</accession>
<feature type="coiled-coil region" evidence="1">
    <location>
        <begin position="178"/>
        <end position="253"/>
    </location>
</feature>
<feature type="compositionally biased region" description="Gly residues" evidence="2">
    <location>
        <begin position="451"/>
        <end position="468"/>
    </location>
</feature>
<name>A0A5B9M5I3_9BACT</name>
<dbReference type="RefSeq" id="WP_147866124.1">
    <property type="nucleotide sequence ID" value="NZ_CP036264.1"/>
</dbReference>
<evidence type="ECO:0000256" key="3">
    <source>
        <dbReference type="SAM" id="Phobius"/>
    </source>
</evidence>
<keyword evidence="3" id="KW-0472">Membrane</keyword>
<keyword evidence="5" id="KW-1185">Reference proteome</keyword>
<evidence type="ECO:0000313" key="4">
    <source>
        <dbReference type="EMBL" id="QEF96292.1"/>
    </source>
</evidence>
<feature type="compositionally biased region" description="Basic and acidic residues" evidence="2">
    <location>
        <begin position="508"/>
        <end position="517"/>
    </location>
</feature>